<evidence type="ECO:0000256" key="1">
    <source>
        <dbReference type="ARBA" id="ARBA00009437"/>
    </source>
</evidence>
<keyword evidence="4" id="KW-0804">Transcription</keyword>
<dbReference type="InterPro" id="IPR036390">
    <property type="entry name" value="WH_DNA-bd_sf"/>
</dbReference>
<keyword evidence="2" id="KW-0805">Transcription regulation</keyword>
<feature type="domain" description="HTH lysR-type" evidence="5">
    <location>
        <begin position="9"/>
        <end position="66"/>
    </location>
</feature>
<evidence type="ECO:0000313" key="6">
    <source>
        <dbReference type="EMBL" id="CTQ66845.1"/>
    </source>
</evidence>
<dbReference type="SUPFAM" id="SSF46785">
    <property type="entry name" value="Winged helix' DNA-binding domain"/>
    <property type="match status" value="1"/>
</dbReference>
<evidence type="ECO:0000259" key="5">
    <source>
        <dbReference type="PROSITE" id="PS50931"/>
    </source>
</evidence>
<dbReference type="PROSITE" id="PS50931">
    <property type="entry name" value="HTH_LYSR"/>
    <property type="match status" value="1"/>
</dbReference>
<evidence type="ECO:0000256" key="2">
    <source>
        <dbReference type="ARBA" id="ARBA00023015"/>
    </source>
</evidence>
<dbReference type="AlphaFoldDB" id="A0A0M7AA69"/>
<dbReference type="GeneID" id="97668672"/>
<dbReference type="InterPro" id="IPR036388">
    <property type="entry name" value="WH-like_DNA-bd_sf"/>
</dbReference>
<dbReference type="Gene3D" id="1.10.10.10">
    <property type="entry name" value="Winged helix-like DNA-binding domain superfamily/Winged helix DNA-binding domain"/>
    <property type="match status" value="1"/>
</dbReference>
<dbReference type="InterPro" id="IPR005119">
    <property type="entry name" value="LysR_subst-bd"/>
</dbReference>
<reference evidence="7" key="1">
    <citation type="submission" date="2015-07" db="EMBL/GenBank/DDBJ databases">
        <authorList>
            <person name="Rodrigo-Torres Lidia"/>
            <person name="Arahal R.David."/>
        </authorList>
    </citation>
    <scope>NUCLEOTIDE SEQUENCE [LARGE SCALE GENOMIC DNA]</scope>
    <source>
        <strain evidence="7">CECT 5096</strain>
    </source>
</reference>
<keyword evidence="7" id="KW-1185">Reference proteome</keyword>
<evidence type="ECO:0000313" key="7">
    <source>
        <dbReference type="Proteomes" id="UP000049983"/>
    </source>
</evidence>
<dbReference type="OrthoDB" id="7506954at2"/>
<dbReference type="Pfam" id="PF03466">
    <property type="entry name" value="LysR_substrate"/>
    <property type="match status" value="1"/>
</dbReference>
<evidence type="ECO:0000256" key="3">
    <source>
        <dbReference type="ARBA" id="ARBA00023125"/>
    </source>
</evidence>
<gene>
    <name evidence="6" type="ORF">LA5096_01246</name>
</gene>
<dbReference type="STRING" id="311410.LA5095_02390"/>
<sequence>MTDSILADVDIKLLRVFRTIVECRGFSPAQAELNLSRSTISTHMANLETRVGFKLCSRGRAGFALTDRGRSVYEAACSMLAAIEGYHAQIEHLKERIVGEVTVGVVDNLITNSDCHLRDAIRDALAVSQDLRITLRIAPPDEIEEQLVRGQIQMAITPQFQNRKFISQRPVFSERQLLLCGRENPLFLLDEDKMTSKLVAEQQYVRRGFVSVMTPYSSHFNSPALAVSHQMEGLAYFILSGRCVGFLPEFFADYWIERNEMRVIRPDRFCFDVPICLSRRDDKQHTHAEACVYDAILCAHQSAE</sequence>
<dbReference type="PANTHER" id="PTHR30126">
    <property type="entry name" value="HTH-TYPE TRANSCRIPTIONAL REGULATOR"/>
    <property type="match status" value="1"/>
</dbReference>
<accession>A0A0M7AA69</accession>
<protein>
    <submittedName>
        <fullName evidence="6">DNA-binding transcriptional activator XapR</fullName>
    </submittedName>
</protein>
<dbReference type="Proteomes" id="UP000049983">
    <property type="component" value="Unassembled WGS sequence"/>
</dbReference>
<comment type="similarity">
    <text evidence="1">Belongs to the LysR transcriptional regulatory family.</text>
</comment>
<dbReference type="SUPFAM" id="SSF53850">
    <property type="entry name" value="Periplasmic binding protein-like II"/>
    <property type="match status" value="1"/>
</dbReference>
<dbReference type="RefSeq" id="WP_055115132.1">
    <property type="nucleotide sequence ID" value="NZ_CXWA01000002.1"/>
</dbReference>
<evidence type="ECO:0000256" key="4">
    <source>
        <dbReference type="ARBA" id="ARBA00023163"/>
    </source>
</evidence>
<dbReference type="InterPro" id="IPR000847">
    <property type="entry name" value="LysR_HTH_N"/>
</dbReference>
<dbReference type="EMBL" id="CXWC01000002">
    <property type="protein sequence ID" value="CTQ66845.1"/>
    <property type="molecule type" value="Genomic_DNA"/>
</dbReference>
<dbReference type="GO" id="GO:0000976">
    <property type="term" value="F:transcription cis-regulatory region binding"/>
    <property type="evidence" value="ECO:0007669"/>
    <property type="project" value="TreeGrafter"/>
</dbReference>
<keyword evidence="3 6" id="KW-0238">DNA-binding</keyword>
<dbReference type="GO" id="GO:0003700">
    <property type="term" value="F:DNA-binding transcription factor activity"/>
    <property type="evidence" value="ECO:0007669"/>
    <property type="project" value="InterPro"/>
</dbReference>
<dbReference type="Gene3D" id="3.40.190.10">
    <property type="entry name" value="Periplasmic binding protein-like II"/>
    <property type="match status" value="2"/>
</dbReference>
<name>A0A0M7AA69_9HYPH</name>
<proteinExistence type="inferred from homology"/>
<dbReference type="PANTHER" id="PTHR30126:SF98">
    <property type="entry name" value="HTH-TYPE TRANSCRIPTIONAL ACTIVATOR BAUR"/>
    <property type="match status" value="1"/>
</dbReference>
<dbReference type="Pfam" id="PF00126">
    <property type="entry name" value="HTH_1"/>
    <property type="match status" value="1"/>
</dbReference>
<organism evidence="6 7">
    <name type="scientific">Roseibium album</name>
    <dbReference type="NCBI Taxonomy" id="311410"/>
    <lineage>
        <taxon>Bacteria</taxon>
        <taxon>Pseudomonadati</taxon>
        <taxon>Pseudomonadota</taxon>
        <taxon>Alphaproteobacteria</taxon>
        <taxon>Hyphomicrobiales</taxon>
        <taxon>Stappiaceae</taxon>
        <taxon>Roseibium</taxon>
    </lineage>
</organism>